<name>A0A4Y2N1P1_ARAVE</name>
<comment type="caution">
    <text evidence="1">The sequence shown here is derived from an EMBL/GenBank/DDBJ whole genome shotgun (WGS) entry which is preliminary data.</text>
</comment>
<organism evidence="1 2">
    <name type="scientific">Araneus ventricosus</name>
    <name type="common">Orbweaver spider</name>
    <name type="synonym">Epeira ventricosa</name>
    <dbReference type="NCBI Taxonomy" id="182803"/>
    <lineage>
        <taxon>Eukaryota</taxon>
        <taxon>Metazoa</taxon>
        <taxon>Ecdysozoa</taxon>
        <taxon>Arthropoda</taxon>
        <taxon>Chelicerata</taxon>
        <taxon>Arachnida</taxon>
        <taxon>Araneae</taxon>
        <taxon>Araneomorphae</taxon>
        <taxon>Entelegynae</taxon>
        <taxon>Araneoidea</taxon>
        <taxon>Araneidae</taxon>
        <taxon>Araneus</taxon>
    </lineage>
</organism>
<dbReference type="AlphaFoldDB" id="A0A4Y2N1P1"/>
<evidence type="ECO:0000313" key="2">
    <source>
        <dbReference type="Proteomes" id="UP000499080"/>
    </source>
</evidence>
<dbReference type="Proteomes" id="UP000499080">
    <property type="component" value="Unassembled WGS sequence"/>
</dbReference>
<sequence length="171" mass="19966">MVHRGDHVLRPPENSRPWYQHLQRVAISYHTPEGRDHCYLTLREIAEPLLSHLQRVARLSHSRGSRPWIIRTSEFADHVITPQRVATIVITSREFRHCITSESRRPWYTLVRFFTPQRVATMVITPPEEFATMRFTHLRGPGAHKTIVIHTSRVATIVHGSHLSHLQRSRP</sequence>
<dbReference type="EMBL" id="BGPR01008252">
    <property type="protein sequence ID" value="GBN32544.1"/>
    <property type="molecule type" value="Genomic_DNA"/>
</dbReference>
<accession>A0A4Y2N1P1</accession>
<reference evidence="1 2" key="1">
    <citation type="journal article" date="2019" name="Sci. Rep.">
        <title>Orb-weaving spider Araneus ventricosus genome elucidates the spidroin gene catalogue.</title>
        <authorList>
            <person name="Kono N."/>
            <person name="Nakamura H."/>
            <person name="Ohtoshi R."/>
            <person name="Moran D.A.P."/>
            <person name="Shinohara A."/>
            <person name="Yoshida Y."/>
            <person name="Fujiwara M."/>
            <person name="Mori M."/>
            <person name="Tomita M."/>
            <person name="Arakawa K."/>
        </authorList>
    </citation>
    <scope>NUCLEOTIDE SEQUENCE [LARGE SCALE GENOMIC DNA]</scope>
</reference>
<protein>
    <submittedName>
        <fullName evidence="1">Uncharacterized protein</fullName>
    </submittedName>
</protein>
<evidence type="ECO:0000313" key="1">
    <source>
        <dbReference type="EMBL" id="GBN32544.1"/>
    </source>
</evidence>
<keyword evidence="2" id="KW-1185">Reference proteome</keyword>
<proteinExistence type="predicted"/>
<gene>
    <name evidence="1" type="ORF">AVEN_169746_1</name>
</gene>